<gene>
    <name evidence="3" type="ORF">SERLA73DRAFT_45220</name>
</gene>
<dbReference type="PANTHER" id="PTHR45641">
    <property type="entry name" value="TETRATRICOPEPTIDE REPEAT PROTEIN (AFU_ORTHOLOGUE AFUA_6G03870)"/>
    <property type="match status" value="1"/>
</dbReference>
<dbReference type="Pfam" id="PF13424">
    <property type="entry name" value="TPR_12"/>
    <property type="match status" value="1"/>
</dbReference>
<feature type="non-terminal residue" evidence="3">
    <location>
        <position position="1"/>
    </location>
</feature>
<reference evidence="4" key="1">
    <citation type="journal article" date="2011" name="Science">
        <title>The plant cell wall-decomposing machinery underlies the functional diversity of forest fungi.</title>
        <authorList>
            <person name="Eastwood D.C."/>
            <person name="Floudas D."/>
            <person name="Binder M."/>
            <person name="Majcherczyk A."/>
            <person name="Schneider P."/>
            <person name="Aerts A."/>
            <person name="Asiegbu F.O."/>
            <person name="Baker S.E."/>
            <person name="Barry K."/>
            <person name="Bendiksby M."/>
            <person name="Blumentritt M."/>
            <person name="Coutinho P.M."/>
            <person name="Cullen D."/>
            <person name="de Vries R.P."/>
            <person name="Gathman A."/>
            <person name="Goodell B."/>
            <person name="Henrissat B."/>
            <person name="Ihrmark K."/>
            <person name="Kauserud H."/>
            <person name="Kohler A."/>
            <person name="LaButti K."/>
            <person name="Lapidus A."/>
            <person name="Lavin J.L."/>
            <person name="Lee Y.-H."/>
            <person name="Lindquist E."/>
            <person name="Lilly W."/>
            <person name="Lucas S."/>
            <person name="Morin E."/>
            <person name="Murat C."/>
            <person name="Oguiza J.A."/>
            <person name="Park J."/>
            <person name="Pisabarro A.G."/>
            <person name="Riley R."/>
            <person name="Rosling A."/>
            <person name="Salamov A."/>
            <person name="Schmidt O."/>
            <person name="Schmutz J."/>
            <person name="Skrede I."/>
            <person name="Stenlid J."/>
            <person name="Wiebenga A."/>
            <person name="Xie X."/>
            <person name="Kuees U."/>
            <person name="Hibbett D.S."/>
            <person name="Hoffmeister D."/>
            <person name="Hoegberg N."/>
            <person name="Martin F."/>
            <person name="Grigoriev I.V."/>
            <person name="Watkinson S.C."/>
        </authorList>
    </citation>
    <scope>NUCLEOTIDE SEQUENCE [LARGE SCALE GENOMIC DNA]</scope>
    <source>
        <strain evidence="4">strain S7.3</strain>
    </source>
</reference>
<evidence type="ECO:0000256" key="2">
    <source>
        <dbReference type="ARBA" id="ARBA00022803"/>
    </source>
</evidence>
<keyword evidence="4" id="KW-1185">Reference proteome</keyword>
<dbReference type="EMBL" id="GL945474">
    <property type="protein sequence ID" value="EGO04963.1"/>
    <property type="molecule type" value="Genomic_DNA"/>
</dbReference>
<dbReference type="AlphaFoldDB" id="F8PHB7"/>
<evidence type="ECO:0000313" key="3">
    <source>
        <dbReference type="EMBL" id="EGO04963.1"/>
    </source>
</evidence>
<dbReference type="PANTHER" id="PTHR45641:SF19">
    <property type="entry name" value="NEPHROCYSTIN-3"/>
    <property type="match status" value="1"/>
</dbReference>
<dbReference type="HOGENOM" id="CLU_000288_125_11_1"/>
<keyword evidence="1" id="KW-0677">Repeat</keyword>
<dbReference type="STRING" id="936435.F8PHB7"/>
<dbReference type="InParanoid" id="F8PHB7"/>
<name>F8PHB7_SERL3</name>
<evidence type="ECO:0000256" key="1">
    <source>
        <dbReference type="ARBA" id="ARBA00022737"/>
    </source>
</evidence>
<accession>F8PHB7</accession>
<dbReference type="SUPFAM" id="SSF48452">
    <property type="entry name" value="TPR-like"/>
    <property type="match status" value="1"/>
</dbReference>
<organism evidence="4">
    <name type="scientific">Serpula lacrymans var. lacrymans (strain S7.3)</name>
    <name type="common">Dry rot fungus</name>
    <dbReference type="NCBI Taxonomy" id="936435"/>
    <lineage>
        <taxon>Eukaryota</taxon>
        <taxon>Fungi</taxon>
        <taxon>Dikarya</taxon>
        <taxon>Basidiomycota</taxon>
        <taxon>Agaricomycotina</taxon>
        <taxon>Agaricomycetes</taxon>
        <taxon>Agaricomycetidae</taxon>
        <taxon>Boletales</taxon>
        <taxon>Coniophorineae</taxon>
        <taxon>Serpulaceae</taxon>
        <taxon>Serpula</taxon>
    </lineage>
</organism>
<keyword evidence="2" id="KW-0802">TPR repeat</keyword>
<dbReference type="Proteomes" id="UP000008063">
    <property type="component" value="Unassembled WGS sequence"/>
</dbReference>
<proteinExistence type="predicted"/>
<protein>
    <submittedName>
        <fullName evidence="3">Uncharacterized protein</fullName>
    </submittedName>
</protein>
<evidence type="ECO:0000313" key="4">
    <source>
        <dbReference type="Proteomes" id="UP000008063"/>
    </source>
</evidence>
<dbReference type="InterPro" id="IPR011990">
    <property type="entry name" value="TPR-like_helical_dom_sf"/>
</dbReference>
<sequence>TVNNLAEVYQSQKQYNKAEYLYQRALSREEKQLGPQFSSTLTIIYDLATIYWSYCLKIEAEALYKRALAGARTQLGLGHPHTVAILESLTDFMRAGKCVAV</sequence>
<dbReference type="Gene3D" id="1.25.40.10">
    <property type="entry name" value="Tetratricopeptide repeat domain"/>
    <property type="match status" value="1"/>
</dbReference>